<dbReference type="Proteomes" id="UP001303046">
    <property type="component" value="Unassembled WGS sequence"/>
</dbReference>
<proteinExistence type="predicted"/>
<organism evidence="1 2">
    <name type="scientific">Necator americanus</name>
    <name type="common">Human hookworm</name>
    <dbReference type="NCBI Taxonomy" id="51031"/>
    <lineage>
        <taxon>Eukaryota</taxon>
        <taxon>Metazoa</taxon>
        <taxon>Ecdysozoa</taxon>
        <taxon>Nematoda</taxon>
        <taxon>Chromadorea</taxon>
        <taxon>Rhabditida</taxon>
        <taxon>Rhabditina</taxon>
        <taxon>Rhabditomorpha</taxon>
        <taxon>Strongyloidea</taxon>
        <taxon>Ancylostomatidae</taxon>
        <taxon>Bunostominae</taxon>
        <taxon>Necator</taxon>
    </lineage>
</organism>
<comment type="caution">
    <text evidence="1">The sequence shown here is derived from an EMBL/GenBank/DDBJ whole genome shotgun (WGS) entry which is preliminary data.</text>
</comment>
<evidence type="ECO:0000313" key="1">
    <source>
        <dbReference type="EMBL" id="KAK6760783.1"/>
    </source>
</evidence>
<reference evidence="1 2" key="1">
    <citation type="submission" date="2023-08" db="EMBL/GenBank/DDBJ databases">
        <title>A Necator americanus chromosomal reference genome.</title>
        <authorList>
            <person name="Ilik V."/>
            <person name="Petrzelkova K.J."/>
            <person name="Pardy F."/>
            <person name="Fuh T."/>
            <person name="Niatou-Singa F.S."/>
            <person name="Gouil Q."/>
            <person name="Baker L."/>
            <person name="Ritchie M.E."/>
            <person name="Jex A.R."/>
            <person name="Gazzola D."/>
            <person name="Li H."/>
            <person name="Toshio Fujiwara R."/>
            <person name="Zhan B."/>
            <person name="Aroian R.V."/>
            <person name="Pafco B."/>
            <person name="Schwarz E.M."/>
        </authorList>
    </citation>
    <scope>NUCLEOTIDE SEQUENCE [LARGE SCALE GENOMIC DNA]</scope>
    <source>
        <strain evidence="1 2">Aroian</strain>
        <tissue evidence="1">Whole animal</tissue>
    </source>
</reference>
<name>A0ABR1EDX0_NECAM</name>
<gene>
    <name evidence="1" type="primary">Necator_chrX.g22175</name>
    <name evidence="1" type="ORF">RB195_022014</name>
</gene>
<protein>
    <submittedName>
        <fullName evidence="1">Uncharacterized protein</fullName>
    </submittedName>
</protein>
<sequence length="115" mass="12689">MGPPVTRSRTLSSDARAVARCRVQILGLLPRFRVQMLGLVLGLHRSVFMTSATERLVRNLQELNDDDNVHGRDAKTLRDSTAFAITEVWNEATSATSSVTKKVDEGASTLLHNIE</sequence>
<evidence type="ECO:0000313" key="2">
    <source>
        <dbReference type="Proteomes" id="UP001303046"/>
    </source>
</evidence>
<keyword evidence="2" id="KW-1185">Reference proteome</keyword>
<dbReference type="EMBL" id="JAVFWL010000006">
    <property type="protein sequence ID" value="KAK6760783.1"/>
    <property type="molecule type" value="Genomic_DNA"/>
</dbReference>
<accession>A0ABR1EDX0</accession>